<evidence type="ECO:0000256" key="8">
    <source>
        <dbReference type="RuleBase" id="RU003369"/>
    </source>
</evidence>
<dbReference type="InterPro" id="IPR001557">
    <property type="entry name" value="L-lactate/malate_DH"/>
</dbReference>
<evidence type="ECO:0000256" key="4">
    <source>
        <dbReference type="ARBA" id="ARBA00023002"/>
    </source>
</evidence>
<dbReference type="EC" id="1.1.1.37" evidence="1"/>
<keyword evidence="3" id="KW-0816">Tricarboxylic acid cycle</keyword>
<evidence type="ECO:0000256" key="3">
    <source>
        <dbReference type="ARBA" id="ARBA00022532"/>
    </source>
</evidence>
<dbReference type="InterPro" id="IPR001236">
    <property type="entry name" value="Lactate/malate_DH_N"/>
</dbReference>
<dbReference type="InterPro" id="IPR022383">
    <property type="entry name" value="Lactate/malate_DH_C"/>
</dbReference>
<accession>A0A8B6XFX0</accession>
<feature type="domain" description="Lactate/malate dehydrogenase N-terminal" evidence="9">
    <location>
        <begin position="45"/>
        <end position="187"/>
    </location>
</feature>
<name>A0A7M7FZA4_APIME</name>
<protein>
    <recommendedName>
        <fullName evidence="2">Malate dehydrogenase, mitochondrial</fullName>
        <ecNumber evidence="1">1.1.1.37</ecNumber>
    </recommendedName>
</protein>
<evidence type="ECO:0000256" key="1">
    <source>
        <dbReference type="ARBA" id="ARBA00012995"/>
    </source>
</evidence>
<reference evidence="11" key="1">
    <citation type="submission" date="2021-01" db="UniProtKB">
        <authorList>
            <consortium name="EnsemblMetazoa"/>
        </authorList>
    </citation>
    <scope>IDENTIFICATION</scope>
    <source>
        <strain evidence="11">DH4</strain>
    </source>
</reference>
<comment type="catalytic activity">
    <reaction evidence="6">
        <text>(S)-malate + NAD(+) = oxaloacetate + NADH + H(+)</text>
        <dbReference type="Rhea" id="RHEA:21432"/>
        <dbReference type="ChEBI" id="CHEBI:15378"/>
        <dbReference type="ChEBI" id="CHEBI:15589"/>
        <dbReference type="ChEBI" id="CHEBI:16452"/>
        <dbReference type="ChEBI" id="CHEBI:57540"/>
        <dbReference type="ChEBI" id="CHEBI:57945"/>
        <dbReference type="EC" id="1.1.1.37"/>
    </reaction>
</comment>
<dbReference type="OrthoDB" id="755699at2759"/>
<keyword evidence="4 8" id="KW-0560">Oxidoreductase</keyword>
<keyword evidence="5 7" id="KW-0520">NAD</keyword>
<evidence type="ECO:0000313" key="13">
    <source>
        <dbReference type="RefSeq" id="XP_001122556.2"/>
    </source>
</evidence>
<dbReference type="Pfam" id="PF00056">
    <property type="entry name" value="Ldh_1_N"/>
    <property type="match status" value="1"/>
</dbReference>
<sequence length="377" mass="41842">MFSSIIRTQNLISRIFHDRSRFFLTNKNILPINNTQINDFSSKSMKVAILGARSKTGNCLSLFLKQSPLIDELAIFDNNSSTYGLALDLNYIDTKCKVSTCNHPEKCLEETLQGAKIVMIVTDRTSNESNEVLKSNAIILSDLLPNIIKFSPQAMLAIVMNPINSLIPLTMEMYKKAGIYEYNRIFGVMNFECLKANSFTADLINIEPECTMIPVIGGGCSETCIPLFSQAKPSNKISQVEARRLTYAIRMSNNNTLNPSENKETNSFALSYAAARFCMSLCKALRHQGNVVECAYVRSCAIPELTYFAAPLELGPNGIQKHLDIPPLNDYECELLKAAVPRIKKAIKLGETLALGDDNSSSELCLNNLMSNPKCFS</sequence>
<reference evidence="13" key="2">
    <citation type="submission" date="2025-04" db="UniProtKB">
        <authorList>
            <consortium name="RefSeq"/>
        </authorList>
    </citation>
    <scope>IDENTIFICATION</scope>
    <source>
        <strain evidence="13">DH4</strain>
        <tissue evidence="13">Whole body</tissue>
    </source>
</reference>
<dbReference type="SUPFAM" id="SSF51735">
    <property type="entry name" value="NAD(P)-binding Rossmann-fold domains"/>
    <property type="match status" value="1"/>
</dbReference>
<comment type="similarity">
    <text evidence="8">Belongs to the LDH/MDH superfamily.</text>
</comment>
<gene>
    <name evidence="13" type="primary">LOC726838</name>
</gene>
<organism evidence="11">
    <name type="scientific">Apis mellifera</name>
    <name type="common">Honeybee</name>
    <dbReference type="NCBI Taxonomy" id="7460"/>
    <lineage>
        <taxon>Eukaryota</taxon>
        <taxon>Metazoa</taxon>
        <taxon>Ecdysozoa</taxon>
        <taxon>Arthropoda</taxon>
        <taxon>Hexapoda</taxon>
        <taxon>Insecta</taxon>
        <taxon>Pterygota</taxon>
        <taxon>Neoptera</taxon>
        <taxon>Endopterygota</taxon>
        <taxon>Hymenoptera</taxon>
        <taxon>Apocrita</taxon>
        <taxon>Aculeata</taxon>
        <taxon>Apoidea</taxon>
        <taxon>Anthophila</taxon>
        <taxon>Apidae</taxon>
        <taxon>Apis</taxon>
    </lineage>
</organism>
<dbReference type="GO" id="GO:0006099">
    <property type="term" value="P:tricarboxylic acid cycle"/>
    <property type="evidence" value="ECO:0007669"/>
    <property type="project" value="UniProtKB-KW"/>
</dbReference>
<feature type="binding site" evidence="7">
    <location>
        <position position="77"/>
    </location>
    <ligand>
        <name>NAD(+)</name>
        <dbReference type="ChEBI" id="CHEBI:57540"/>
    </ligand>
</feature>
<dbReference type="SUPFAM" id="SSF56327">
    <property type="entry name" value="LDH C-terminal domain-like"/>
    <property type="match status" value="1"/>
</dbReference>
<evidence type="ECO:0000313" key="11">
    <source>
        <dbReference type="EnsemblMetazoa" id="XP_001122556"/>
    </source>
</evidence>
<dbReference type="Gene3D" id="3.40.50.720">
    <property type="entry name" value="NAD(P)-binding Rossmann-like Domain"/>
    <property type="match status" value="1"/>
</dbReference>
<dbReference type="GO" id="GO:0030060">
    <property type="term" value="F:L-malate dehydrogenase (NAD+) activity"/>
    <property type="evidence" value="ECO:0007669"/>
    <property type="project" value="UniProtKB-EC"/>
</dbReference>
<dbReference type="AlphaFoldDB" id="A0A7M7FZA4"/>
<dbReference type="GO" id="GO:0005739">
    <property type="term" value="C:mitochondrion"/>
    <property type="evidence" value="ECO:0007669"/>
    <property type="project" value="TreeGrafter"/>
</dbReference>
<dbReference type="PANTHER" id="PTHR11540:SF16">
    <property type="entry name" value="MALATE DEHYDROGENASE, MITOCHONDRIAL"/>
    <property type="match status" value="1"/>
</dbReference>
<dbReference type="Proteomes" id="UP000005203">
    <property type="component" value="Linkage group LG13"/>
</dbReference>
<evidence type="ECO:0000256" key="5">
    <source>
        <dbReference type="ARBA" id="ARBA00023027"/>
    </source>
</evidence>
<feature type="binding site" evidence="7">
    <location>
        <position position="136"/>
    </location>
    <ligand>
        <name>NAD(+)</name>
        <dbReference type="ChEBI" id="CHEBI:57540"/>
    </ligand>
</feature>
<dbReference type="Pfam" id="PF02866">
    <property type="entry name" value="Ldh_1_C"/>
    <property type="match status" value="1"/>
</dbReference>
<evidence type="ECO:0000256" key="6">
    <source>
        <dbReference type="ARBA" id="ARBA00048313"/>
    </source>
</evidence>
<evidence type="ECO:0000256" key="2">
    <source>
        <dbReference type="ARBA" id="ARBA00016075"/>
    </source>
</evidence>
<dbReference type="EnsemblMetazoa" id="XM_001122556">
    <property type="protein sequence ID" value="XP_001122556"/>
    <property type="gene ID" value="LOC726838"/>
</dbReference>
<evidence type="ECO:0000259" key="9">
    <source>
        <dbReference type="Pfam" id="PF00056"/>
    </source>
</evidence>
<feature type="binding site" evidence="7">
    <location>
        <begin position="51"/>
        <end position="57"/>
    </location>
    <ligand>
        <name>NAD(+)</name>
        <dbReference type="ChEBI" id="CHEBI:57540"/>
    </ligand>
</feature>
<evidence type="ECO:0000256" key="7">
    <source>
        <dbReference type="PIRSR" id="PIRSR000102-3"/>
    </source>
</evidence>
<dbReference type="RefSeq" id="XP_001122556.2">
    <property type="nucleotide sequence ID" value="XM_001122556.5"/>
</dbReference>
<dbReference type="GeneID" id="726838"/>
<feature type="domain" description="Lactate/malate dehydrogenase C-terminal" evidence="10">
    <location>
        <begin position="196"/>
        <end position="351"/>
    </location>
</feature>
<feature type="binding site" evidence="7">
    <location>
        <begin position="159"/>
        <end position="161"/>
    </location>
    <ligand>
        <name>NAD(+)</name>
        <dbReference type="ChEBI" id="CHEBI:57540"/>
    </ligand>
</feature>
<dbReference type="PIRSF" id="PIRSF000102">
    <property type="entry name" value="Lac_mal_DH"/>
    <property type="match status" value="1"/>
</dbReference>
<accession>A0A7M7FZA4</accession>
<dbReference type="Gene3D" id="3.90.110.10">
    <property type="entry name" value="Lactate dehydrogenase/glycoside hydrolase, family 4, C-terminal"/>
    <property type="match status" value="1"/>
</dbReference>
<proteinExistence type="inferred from homology"/>
<dbReference type="KEGG" id="ame:726838"/>
<evidence type="ECO:0000313" key="12">
    <source>
        <dbReference type="Proteomes" id="UP000005203"/>
    </source>
</evidence>
<dbReference type="InterPro" id="IPR015955">
    <property type="entry name" value="Lactate_DH/Glyco_Ohase_4_C"/>
</dbReference>
<dbReference type="PANTHER" id="PTHR11540">
    <property type="entry name" value="MALATE AND LACTATE DEHYDROGENASE"/>
    <property type="match status" value="1"/>
</dbReference>
<keyword evidence="12" id="KW-1185">Reference proteome</keyword>
<evidence type="ECO:0000259" key="10">
    <source>
        <dbReference type="Pfam" id="PF02866"/>
    </source>
</evidence>
<dbReference type="InterPro" id="IPR036291">
    <property type="entry name" value="NAD(P)-bd_dom_sf"/>
</dbReference>
<dbReference type="GO" id="GO:0019752">
    <property type="term" value="P:carboxylic acid metabolic process"/>
    <property type="evidence" value="ECO:0007669"/>
    <property type="project" value="InterPro"/>
</dbReference>